<dbReference type="GO" id="GO:0030036">
    <property type="term" value="P:actin cytoskeleton organization"/>
    <property type="evidence" value="ECO:0007669"/>
    <property type="project" value="TreeGrafter"/>
</dbReference>
<protein>
    <recommendedName>
        <fullName evidence="4">Spondin-like TSP1 domain-containing protein</fullName>
    </recommendedName>
</protein>
<dbReference type="SUPFAM" id="SSF82895">
    <property type="entry name" value="TSP-1 type 1 repeat"/>
    <property type="match status" value="2"/>
</dbReference>
<evidence type="ECO:0000313" key="6">
    <source>
        <dbReference type="Proteomes" id="UP000316079"/>
    </source>
</evidence>
<dbReference type="InterPro" id="IPR051418">
    <property type="entry name" value="Spondin/Thrombospondin_T1"/>
</dbReference>
<dbReference type="Pfam" id="PF19028">
    <property type="entry name" value="TSP1_spondin"/>
    <property type="match status" value="2"/>
</dbReference>
<evidence type="ECO:0000259" key="4">
    <source>
        <dbReference type="Pfam" id="PF19028"/>
    </source>
</evidence>
<evidence type="ECO:0000313" key="5">
    <source>
        <dbReference type="EMBL" id="TRY95360.1"/>
    </source>
</evidence>
<feature type="domain" description="Spondin-like TSP1" evidence="4">
    <location>
        <begin position="402"/>
        <end position="445"/>
    </location>
</feature>
<feature type="domain" description="Spondin-like TSP1" evidence="4">
    <location>
        <begin position="122"/>
        <end position="176"/>
    </location>
</feature>
<dbReference type="STRING" id="623744.A0A553QZH6"/>
<evidence type="ECO:0000256" key="3">
    <source>
        <dbReference type="ARBA" id="ARBA00023180"/>
    </source>
</evidence>
<dbReference type="PANTHER" id="PTHR11311:SF7">
    <property type="entry name" value="THROMBOSPONDIN TYPE-1 DOMAIN-CONTAINING PROTEIN 7B"/>
    <property type="match status" value="1"/>
</dbReference>
<dbReference type="AlphaFoldDB" id="A0A553QZH6"/>
<dbReference type="InterPro" id="IPR044004">
    <property type="entry name" value="TSP1_spondin_dom"/>
</dbReference>
<dbReference type="GO" id="GO:0005886">
    <property type="term" value="C:plasma membrane"/>
    <property type="evidence" value="ECO:0007669"/>
    <property type="project" value="TreeGrafter"/>
</dbReference>
<dbReference type="FunFam" id="2.20.100.10:FF:000015">
    <property type="entry name" value="Thrombospondin, type I, domain containing 7A"/>
    <property type="match status" value="1"/>
</dbReference>
<dbReference type="SMART" id="SM00209">
    <property type="entry name" value="TSP1"/>
    <property type="match status" value="3"/>
</dbReference>
<accession>A0A553QZH6</accession>
<dbReference type="PROSITE" id="PS50092">
    <property type="entry name" value="TSP1"/>
    <property type="match status" value="3"/>
</dbReference>
<keyword evidence="2" id="KW-1015">Disulfide bond</keyword>
<sequence length="497" mass="55505">MCEIQTLHLGINKTCPAAPDLEEWRSCNDHPCITFFWEVSPWGPCIEDSSMNVNGSGYWNGTATCAAGVQIRKVLCMKMGIGPVVPKSLDLSELQYIKIHGCPESARPDTIQPCLLPCKKDCIVTPFSEWTACPTTCLPVNSSVPSQWRFRLIIQRAAHGGQECPDTLYEERECEALFACPMYRWKIHRWHPCTLVPDAVQQGLTGATESCGKGLEMRGEYPALTLGGHLRGFLNELEMRGVSCVDEFDEVAAVSECLRWGGPMPPRFRSCWVPCKDDCSFSSWSTFTECNGCGSPRTRKRTLTGRGRKQERCQREDWYPLMESEPCPCEEFTSQPYGNWSSCILSETAGWRSRQEARDCGQGLRFRAVACLDHEAHLVSPDLCSESGLVEEVCHLPCPLDCKLSEWSPWSACSTSCGSGLKTRSKWLREKPFNGGRPCPKLDLKNQTLVPPLMFFCITLCLRICILLSPSGALLNLLLDSFQLCESPPAVQMARSI</sequence>
<organism evidence="5 6">
    <name type="scientific">Danionella cerebrum</name>
    <dbReference type="NCBI Taxonomy" id="2873325"/>
    <lineage>
        <taxon>Eukaryota</taxon>
        <taxon>Metazoa</taxon>
        <taxon>Chordata</taxon>
        <taxon>Craniata</taxon>
        <taxon>Vertebrata</taxon>
        <taxon>Euteleostomi</taxon>
        <taxon>Actinopterygii</taxon>
        <taxon>Neopterygii</taxon>
        <taxon>Teleostei</taxon>
        <taxon>Ostariophysi</taxon>
        <taxon>Cypriniformes</taxon>
        <taxon>Danionidae</taxon>
        <taxon>Danioninae</taxon>
        <taxon>Danionella</taxon>
    </lineage>
</organism>
<comment type="caution">
    <text evidence="5">The sequence shown here is derived from an EMBL/GenBank/DDBJ whole genome shotgun (WGS) entry which is preliminary data.</text>
</comment>
<dbReference type="Gene3D" id="2.20.100.10">
    <property type="entry name" value="Thrombospondin type-1 (TSP1) repeat"/>
    <property type="match status" value="2"/>
</dbReference>
<dbReference type="InterPro" id="IPR036383">
    <property type="entry name" value="TSP1_rpt_sf"/>
</dbReference>
<name>A0A553QZH6_9TELE</name>
<evidence type="ECO:0000256" key="1">
    <source>
        <dbReference type="ARBA" id="ARBA00022729"/>
    </source>
</evidence>
<dbReference type="EMBL" id="SRMA01025377">
    <property type="protein sequence ID" value="TRY95360.1"/>
    <property type="molecule type" value="Genomic_DNA"/>
</dbReference>
<proteinExistence type="predicted"/>
<dbReference type="InterPro" id="IPR000884">
    <property type="entry name" value="TSP1_rpt"/>
</dbReference>
<dbReference type="FunFam" id="2.20.100.10:FF:000050">
    <property type="entry name" value="Thrombospondin type 1 domain containing 7B"/>
    <property type="match status" value="1"/>
</dbReference>
<keyword evidence="6" id="KW-1185">Reference proteome</keyword>
<dbReference type="PANTHER" id="PTHR11311">
    <property type="entry name" value="SPONDIN"/>
    <property type="match status" value="1"/>
</dbReference>
<reference evidence="5 6" key="1">
    <citation type="journal article" date="2019" name="Sci. Data">
        <title>Hybrid genome assembly and annotation of Danionella translucida.</title>
        <authorList>
            <person name="Kadobianskyi M."/>
            <person name="Schulze L."/>
            <person name="Schuelke M."/>
            <person name="Judkewitz B."/>
        </authorList>
    </citation>
    <scope>NUCLEOTIDE SEQUENCE [LARGE SCALE GENOMIC DNA]</scope>
    <source>
        <strain evidence="5 6">Bolton</strain>
    </source>
</reference>
<dbReference type="OrthoDB" id="5814848at2759"/>
<keyword evidence="1" id="KW-0732">Signal</keyword>
<gene>
    <name evidence="5" type="ORF">DNTS_002845</name>
</gene>
<dbReference type="Proteomes" id="UP000316079">
    <property type="component" value="Unassembled WGS sequence"/>
</dbReference>
<keyword evidence="3" id="KW-0325">Glycoprotein</keyword>
<evidence type="ECO:0000256" key="2">
    <source>
        <dbReference type="ARBA" id="ARBA00023157"/>
    </source>
</evidence>